<keyword evidence="4" id="KW-0130">Cell adhesion</keyword>
<evidence type="ECO:0000256" key="1">
    <source>
        <dbReference type="ARBA" id="ARBA00004167"/>
    </source>
</evidence>
<dbReference type="Gene3D" id="2.60.40.10">
    <property type="entry name" value="Immunoglobulins"/>
    <property type="match status" value="1"/>
</dbReference>
<dbReference type="CDD" id="cd00063">
    <property type="entry name" value="FN3"/>
    <property type="match status" value="1"/>
</dbReference>
<dbReference type="SUPFAM" id="SSF49265">
    <property type="entry name" value="Fibronectin type III"/>
    <property type="match status" value="1"/>
</dbReference>
<sequence length="127" mass="13985">QPRLTVSTTSTSSITLAWIPGDNGGSSIREPQFNKDQPVFTYVNSTHARLNLQGWASGGCPITSVTLEFRPKGMWTWQNVRTNATTDVFLAELREGTWYELKMKACNSAGCGNQSSQFSTPNYDGSE</sequence>
<protein>
    <recommendedName>
        <fullName evidence="9">Fibronectin type-III domain-containing protein</fullName>
    </recommendedName>
</protein>
<dbReference type="InterPro" id="IPR056754">
    <property type="entry name" value="DSCAM/DSCAML_C"/>
</dbReference>
<evidence type="ECO:0000313" key="11">
    <source>
        <dbReference type="Proteomes" id="UP001476798"/>
    </source>
</evidence>
<accession>A0ABV0MEV6</accession>
<evidence type="ECO:0000256" key="5">
    <source>
        <dbReference type="ARBA" id="ARBA00022989"/>
    </source>
</evidence>
<evidence type="ECO:0000256" key="6">
    <source>
        <dbReference type="ARBA" id="ARBA00023136"/>
    </source>
</evidence>
<evidence type="ECO:0000256" key="3">
    <source>
        <dbReference type="ARBA" id="ARBA00022729"/>
    </source>
</evidence>
<dbReference type="Proteomes" id="UP001476798">
    <property type="component" value="Unassembled WGS sequence"/>
</dbReference>
<keyword evidence="3" id="KW-0732">Signal</keyword>
<comment type="subcellular location">
    <subcellularLocation>
        <location evidence="1">Membrane</location>
        <topology evidence="1">Single-pass membrane protein</topology>
    </subcellularLocation>
</comment>
<evidence type="ECO:0000256" key="7">
    <source>
        <dbReference type="ARBA" id="ARBA00023157"/>
    </source>
</evidence>
<comment type="caution">
    <text evidence="10">The sequence shown here is derived from an EMBL/GenBank/DDBJ whole genome shotgun (WGS) entry which is preliminary data.</text>
</comment>
<gene>
    <name evidence="10" type="ORF">GOODEAATRI_002774</name>
</gene>
<evidence type="ECO:0000313" key="10">
    <source>
        <dbReference type="EMBL" id="MEQ2157537.1"/>
    </source>
</evidence>
<reference evidence="10 11" key="1">
    <citation type="submission" date="2021-06" db="EMBL/GenBank/DDBJ databases">
        <authorList>
            <person name="Palmer J.M."/>
        </authorList>
    </citation>
    <scope>NUCLEOTIDE SEQUENCE [LARGE SCALE GENOMIC DNA]</scope>
    <source>
        <strain evidence="10 11">GA_2019</strain>
        <tissue evidence="10">Muscle</tissue>
    </source>
</reference>
<dbReference type="EMBL" id="JAHRIO010000101">
    <property type="protein sequence ID" value="MEQ2157537.1"/>
    <property type="molecule type" value="Genomic_DNA"/>
</dbReference>
<dbReference type="Pfam" id="PF25059">
    <property type="entry name" value="FN3_DSCAM-DSCAML_C"/>
    <property type="match status" value="1"/>
</dbReference>
<keyword evidence="7" id="KW-1015">Disulfide bond</keyword>
<name>A0ABV0MEV6_9TELE</name>
<feature type="domain" description="Fibronectin type-III" evidence="9">
    <location>
        <begin position="34"/>
        <end position="125"/>
    </location>
</feature>
<organism evidence="10 11">
    <name type="scientific">Goodea atripinnis</name>
    <dbReference type="NCBI Taxonomy" id="208336"/>
    <lineage>
        <taxon>Eukaryota</taxon>
        <taxon>Metazoa</taxon>
        <taxon>Chordata</taxon>
        <taxon>Craniata</taxon>
        <taxon>Vertebrata</taxon>
        <taxon>Euteleostomi</taxon>
        <taxon>Actinopterygii</taxon>
        <taxon>Neopterygii</taxon>
        <taxon>Teleostei</taxon>
        <taxon>Neoteleostei</taxon>
        <taxon>Acanthomorphata</taxon>
        <taxon>Ovalentaria</taxon>
        <taxon>Atherinomorphae</taxon>
        <taxon>Cyprinodontiformes</taxon>
        <taxon>Goodeidae</taxon>
        <taxon>Goodea</taxon>
    </lineage>
</organism>
<evidence type="ECO:0000256" key="4">
    <source>
        <dbReference type="ARBA" id="ARBA00022889"/>
    </source>
</evidence>
<feature type="non-terminal residue" evidence="10">
    <location>
        <position position="1"/>
    </location>
</feature>
<keyword evidence="6" id="KW-0472">Membrane</keyword>
<dbReference type="InterPro" id="IPR036116">
    <property type="entry name" value="FN3_sf"/>
</dbReference>
<evidence type="ECO:0000259" key="9">
    <source>
        <dbReference type="PROSITE" id="PS50853"/>
    </source>
</evidence>
<dbReference type="InterPro" id="IPR013783">
    <property type="entry name" value="Ig-like_fold"/>
</dbReference>
<proteinExistence type="predicted"/>
<evidence type="ECO:0000256" key="8">
    <source>
        <dbReference type="ARBA" id="ARBA00023319"/>
    </source>
</evidence>
<dbReference type="InterPro" id="IPR003961">
    <property type="entry name" value="FN3_dom"/>
</dbReference>
<keyword evidence="8" id="KW-0393">Immunoglobulin domain</keyword>
<keyword evidence="2" id="KW-0812">Transmembrane</keyword>
<evidence type="ECO:0000256" key="2">
    <source>
        <dbReference type="ARBA" id="ARBA00022692"/>
    </source>
</evidence>
<dbReference type="PROSITE" id="PS50853">
    <property type="entry name" value="FN3"/>
    <property type="match status" value="1"/>
</dbReference>
<keyword evidence="11" id="KW-1185">Reference proteome</keyword>
<keyword evidence="5" id="KW-1133">Transmembrane helix</keyword>